<protein>
    <recommendedName>
        <fullName evidence="5">Vitamin B12-binding protein</fullName>
    </recommendedName>
</protein>
<gene>
    <name evidence="5" type="primary">btuF</name>
    <name evidence="7" type="ORF">BIT28_01600</name>
</gene>
<organism evidence="7 8">
    <name type="scientific">Photobacterium proteolyticum</name>
    <dbReference type="NCBI Taxonomy" id="1903952"/>
    <lineage>
        <taxon>Bacteria</taxon>
        <taxon>Pseudomonadati</taxon>
        <taxon>Pseudomonadota</taxon>
        <taxon>Gammaproteobacteria</taxon>
        <taxon>Vibrionales</taxon>
        <taxon>Vibrionaceae</taxon>
        <taxon>Photobacterium</taxon>
    </lineage>
</organism>
<comment type="caution">
    <text evidence="7">The sequence shown here is derived from an EMBL/GenBank/DDBJ whole genome shotgun (WGS) entry which is preliminary data.</text>
</comment>
<comment type="similarity">
    <text evidence="5">Belongs to the BtuF family.</text>
</comment>
<dbReference type="InterPro" id="IPR050902">
    <property type="entry name" value="ABC_Transporter_SBP"/>
</dbReference>
<feature type="site" description="Important for BtuC binding" evidence="5">
    <location>
        <position position="71"/>
    </location>
</feature>
<dbReference type="Gene3D" id="3.40.50.1980">
    <property type="entry name" value="Nitrogenase molybdenum iron protein domain"/>
    <property type="match status" value="2"/>
</dbReference>
<dbReference type="Proteomes" id="UP000186905">
    <property type="component" value="Unassembled WGS sequence"/>
</dbReference>
<dbReference type="Pfam" id="PF01497">
    <property type="entry name" value="Peripla_BP_2"/>
    <property type="match status" value="1"/>
</dbReference>
<dbReference type="AlphaFoldDB" id="A0A1Q9GXM6"/>
<feature type="domain" description="Fe/B12 periplasmic-binding" evidence="6">
    <location>
        <begin position="22"/>
        <end position="273"/>
    </location>
</feature>
<dbReference type="EMBL" id="MJIL01000048">
    <property type="protein sequence ID" value="OLQ79972.1"/>
    <property type="molecule type" value="Genomic_DNA"/>
</dbReference>
<evidence type="ECO:0000313" key="8">
    <source>
        <dbReference type="Proteomes" id="UP000186905"/>
    </source>
</evidence>
<dbReference type="OrthoDB" id="6495095at2"/>
<dbReference type="InterPro" id="IPR023544">
    <property type="entry name" value="ABC_transptr_vit_B12-bd"/>
</dbReference>
<dbReference type="GO" id="GO:0042597">
    <property type="term" value="C:periplasmic space"/>
    <property type="evidence" value="ECO:0007669"/>
    <property type="project" value="UniProtKB-SubCell"/>
</dbReference>
<keyword evidence="1 5" id="KW-0813">Transport</keyword>
<evidence type="ECO:0000259" key="6">
    <source>
        <dbReference type="PROSITE" id="PS50983"/>
    </source>
</evidence>
<feature type="site" description="Important for BtuC binding" evidence="5">
    <location>
        <position position="201"/>
    </location>
</feature>
<accession>A0A1Q9GXM6</accession>
<dbReference type="InterPro" id="IPR054828">
    <property type="entry name" value="Vit_B12_bind_prot"/>
</dbReference>
<sequence length="273" mass="30429" precursor="true">MHLACLWLLLFSSVTIAAPAQRVISLSPHTTELAFAAGLGPQLIAASDYSDYPEAAKSLERVANYRGIKLERIVALKPDLILAWKGGNPPREMSKLEQLGFTIYYSNPLELEDIPHTIETLGQYSANPKQAKQVADDFRQTLTALKSKYSDQRPVKYFYQLSSSPIITVADNSWPSQVFALCGGVNIFADSPAAYPQVSEEQVVVRQPEVIFGSRHSGTETSAWQQWQGKLPAIDNQHVFTLQADWLNRPTPRTIKAVEQVCERLNQVRNSSL</sequence>
<comment type="subcellular location">
    <subcellularLocation>
        <location evidence="5">Periplasm</location>
    </subcellularLocation>
</comment>
<dbReference type="GO" id="GO:0031419">
    <property type="term" value="F:cobalamin binding"/>
    <property type="evidence" value="ECO:0007669"/>
    <property type="project" value="InterPro"/>
</dbReference>
<dbReference type="GO" id="GO:0015889">
    <property type="term" value="P:cobalamin transport"/>
    <property type="evidence" value="ECO:0007669"/>
    <property type="project" value="UniProtKB-UniRule"/>
</dbReference>
<dbReference type="RefSeq" id="WP_075762589.1">
    <property type="nucleotide sequence ID" value="NZ_MJIL01000048.1"/>
</dbReference>
<dbReference type="HAMAP" id="MF_01000">
    <property type="entry name" value="BtuF"/>
    <property type="match status" value="1"/>
</dbReference>
<reference evidence="7 8" key="1">
    <citation type="submission" date="2016-09" db="EMBL/GenBank/DDBJ databases">
        <title>Photobacterium proteolyticum sp. nov. a protease producing bacterium isolated from ocean sediments of Laizhou Bay.</title>
        <authorList>
            <person name="Li Y."/>
        </authorList>
    </citation>
    <scope>NUCLEOTIDE SEQUENCE [LARGE SCALE GENOMIC DNA]</scope>
    <source>
        <strain evidence="7 8">13-12</strain>
    </source>
</reference>
<name>A0A1Q9GXM6_9GAMM</name>
<evidence type="ECO:0000256" key="4">
    <source>
        <dbReference type="ARBA" id="ARBA00023157"/>
    </source>
</evidence>
<feature type="signal peptide" evidence="5">
    <location>
        <begin position="1"/>
        <end position="17"/>
    </location>
</feature>
<keyword evidence="4" id="KW-1015">Disulfide bond</keyword>
<dbReference type="InterPro" id="IPR002491">
    <property type="entry name" value="ABC_transptr_periplasmic_BD"/>
</dbReference>
<dbReference type="STRING" id="1903952.BIT28_01600"/>
<dbReference type="CDD" id="cd01144">
    <property type="entry name" value="BtuF"/>
    <property type="match status" value="1"/>
</dbReference>
<comment type="function">
    <text evidence="5">Part of the ABC transporter complex BtuCDF involved in vitamin B12 import. Binds vitamin B12 and delivers it to the periplasmic surface of BtuC.</text>
</comment>
<keyword evidence="3 5" id="KW-0574">Periplasm</keyword>
<feature type="chain" id="PRO_5013413634" description="Vitamin B12-binding protein" evidence="5">
    <location>
        <begin position="18"/>
        <end position="273"/>
    </location>
</feature>
<proteinExistence type="inferred from homology"/>
<dbReference type="SUPFAM" id="SSF53807">
    <property type="entry name" value="Helical backbone' metal receptor"/>
    <property type="match status" value="1"/>
</dbReference>
<evidence type="ECO:0000256" key="2">
    <source>
        <dbReference type="ARBA" id="ARBA00022729"/>
    </source>
</evidence>
<keyword evidence="2 5" id="KW-0732">Signal</keyword>
<feature type="binding site" evidence="5">
    <location>
        <position position="49"/>
    </location>
    <ligand>
        <name>cyanocob(III)alamin</name>
        <dbReference type="ChEBI" id="CHEBI:17439"/>
    </ligand>
</feature>
<evidence type="ECO:0000313" key="7">
    <source>
        <dbReference type="EMBL" id="OLQ79972.1"/>
    </source>
</evidence>
<dbReference type="PANTHER" id="PTHR30535">
    <property type="entry name" value="VITAMIN B12-BINDING PROTEIN"/>
    <property type="match status" value="1"/>
</dbReference>
<evidence type="ECO:0000256" key="5">
    <source>
        <dbReference type="HAMAP-Rule" id="MF_01000"/>
    </source>
</evidence>
<dbReference type="GO" id="GO:0071281">
    <property type="term" value="P:cellular response to iron ion"/>
    <property type="evidence" value="ECO:0007669"/>
    <property type="project" value="TreeGrafter"/>
</dbReference>
<comment type="caution">
    <text evidence="5">Lacks conserved residue(s) required for the propagation of feature annotation.</text>
</comment>
<dbReference type="PROSITE" id="PS50983">
    <property type="entry name" value="FE_B12_PBP"/>
    <property type="match status" value="1"/>
</dbReference>
<dbReference type="NCBIfam" id="NF038402">
    <property type="entry name" value="TroA_like"/>
    <property type="match status" value="1"/>
</dbReference>
<dbReference type="PANTHER" id="PTHR30535:SF34">
    <property type="entry name" value="MOLYBDATE-BINDING PROTEIN MOLA"/>
    <property type="match status" value="1"/>
</dbReference>
<comment type="subunit">
    <text evidence="5">The complex is composed of two ATP-binding proteins (BtuD), two transmembrane proteins (BtuC) and a solute-binding protein (BtuF).</text>
</comment>
<evidence type="ECO:0000256" key="3">
    <source>
        <dbReference type="ARBA" id="ARBA00022764"/>
    </source>
</evidence>
<evidence type="ECO:0000256" key="1">
    <source>
        <dbReference type="ARBA" id="ARBA00022448"/>
    </source>
</evidence>
<dbReference type="NCBIfam" id="NF002894">
    <property type="entry name" value="PRK03379.1"/>
    <property type="match status" value="1"/>
</dbReference>
<keyword evidence="8" id="KW-1185">Reference proteome</keyword>